<feature type="compositionally biased region" description="Gly residues" evidence="1">
    <location>
        <begin position="232"/>
        <end position="241"/>
    </location>
</feature>
<evidence type="ECO:0000256" key="1">
    <source>
        <dbReference type="SAM" id="MobiDB-lite"/>
    </source>
</evidence>
<comment type="caution">
    <text evidence="2">The sequence shown here is derived from an EMBL/GenBank/DDBJ whole genome shotgun (WGS) entry which is preliminary data.</text>
</comment>
<keyword evidence="3" id="KW-1185">Reference proteome</keyword>
<gene>
    <name evidence="2" type="ORF">B0T17DRAFT_527065</name>
</gene>
<evidence type="ECO:0000313" key="2">
    <source>
        <dbReference type="EMBL" id="KAK0629942.1"/>
    </source>
</evidence>
<dbReference type="EMBL" id="JAULSR010000002">
    <property type="protein sequence ID" value="KAK0629942.1"/>
    <property type="molecule type" value="Genomic_DNA"/>
</dbReference>
<evidence type="ECO:0000313" key="3">
    <source>
        <dbReference type="Proteomes" id="UP001174934"/>
    </source>
</evidence>
<dbReference type="Proteomes" id="UP001174934">
    <property type="component" value="Unassembled WGS sequence"/>
</dbReference>
<sequence>MLSHKASAACPQGLSMPRTILSELARQNPDVDNSCTKSGANTFATGWPMVDSWTVWQDFNARQLYNLYKDIVDAEWRDPPAVTETTRFDRRIFDEDSLEHNILSKTLLPLVNAALRHARRVLGLDRSFDLDLGRAGRCYYNPSGDGRFSPDWSLCSEKRVASAVAYENLLPGDTKLSRKWHSTYYIDDTAQWRDPMRQVLHYCDKSGVRYGFILTELELAVFRYTREAIGPGIGGGGGGQRPRGQQQLPTGSYRVVSGSSDTSKLSDALQNTSLSSNSYQPTDSGGEYLSVEYRVIPWTNHGDGKRHLTVRLALFYLSMMAGLGPSAIQTEYPSFDSWFCLDNGGFMHNTTGRIEKKLPPNAVVQYLDPATSRPEWVTLEGVQYLTRASVRTLGVDRNQYYYVDEGNNRVYVTKDVDVYDRESEQLGCFDGLAWMGPDEVEKSNKNKKRRKK</sequence>
<name>A0AA39X9R0_9PEZI</name>
<protein>
    <submittedName>
        <fullName evidence="2">Uncharacterized protein</fullName>
    </submittedName>
</protein>
<feature type="compositionally biased region" description="Polar residues" evidence="1">
    <location>
        <begin position="257"/>
        <end position="266"/>
    </location>
</feature>
<reference evidence="2" key="1">
    <citation type="submission" date="2023-06" db="EMBL/GenBank/DDBJ databases">
        <title>Genome-scale phylogeny and comparative genomics of the fungal order Sordariales.</title>
        <authorList>
            <consortium name="Lawrence Berkeley National Laboratory"/>
            <person name="Hensen N."/>
            <person name="Bonometti L."/>
            <person name="Westerberg I."/>
            <person name="Brannstrom I.O."/>
            <person name="Guillou S."/>
            <person name="Cros-Aarteil S."/>
            <person name="Calhoun S."/>
            <person name="Haridas S."/>
            <person name="Kuo A."/>
            <person name="Mondo S."/>
            <person name="Pangilinan J."/>
            <person name="Riley R."/>
            <person name="LaButti K."/>
            <person name="Andreopoulos B."/>
            <person name="Lipzen A."/>
            <person name="Chen C."/>
            <person name="Yanf M."/>
            <person name="Daum C."/>
            <person name="Ng V."/>
            <person name="Clum A."/>
            <person name="Steindorff A."/>
            <person name="Ohm R."/>
            <person name="Martin F."/>
            <person name="Silar P."/>
            <person name="Natvig D."/>
            <person name="Lalanne C."/>
            <person name="Gautier V."/>
            <person name="Ament-velasquez S.L."/>
            <person name="Kruys A."/>
            <person name="Hutchinson M.I."/>
            <person name="Powell A.J."/>
            <person name="Barry K."/>
            <person name="Miller A.N."/>
            <person name="Grigoriev I.V."/>
            <person name="Debuchy R."/>
            <person name="Gladieux P."/>
            <person name="Thoren M.H."/>
            <person name="Johannesson H."/>
        </authorList>
    </citation>
    <scope>NUCLEOTIDE SEQUENCE</scope>
    <source>
        <strain evidence="2">SMH3391-2</strain>
    </source>
</reference>
<accession>A0AA39X9R0</accession>
<proteinExistence type="predicted"/>
<feature type="region of interest" description="Disordered" evidence="1">
    <location>
        <begin position="232"/>
        <end position="266"/>
    </location>
</feature>
<dbReference type="AlphaFoldDB" id="A0AA39X9R0"/>
<organism evidence="2 3">
    <name type="scientific">Bombardia bombarda</name>
    <dbReference type="NCBI Taxonomy" id="252184"/>
    <lineage>
        <taxon>Eukaryota</taxon>
        <taxon>Fungi</taxon>
        <taxon>Dikarya</taxon>
        <taxon>Ascomycota</taxon>
        <taxon>Pezizomycotina</taxon>
        <taxon>Sordariomycetes</taxon>
        <taxon>Sordariomycetidae</taxon>
        <taxon>Sordariales</taxon>
        <taxon>Lasiosphaeriaceae</taxon>
        <taxon>Bombardia</taxon>
    </lineage>
</organism>